<organism evidence="1 2">
    <name type="scientific">Legionella anisa</name>
    <dbReference type="NCBI Taxonomy" id="28082"/>
    <lineage>
        <taxon>Bacteria</taxon>
        <taxon>Pseudomonadati</taxon>
        <taxon>Pseudomonadota</taxon>
        <taxon>Gammaproteobacteria</taxon>
        <taxon>Legionellales</taxon>
        <taxon>Legionellaceae</taxon>
        <taxon>Legionella</taxon>
    </lineage>
</organism>
<sequence length="65" mass="7409">MKRIYWLKGLDLPVRLLKKVFKNENGSTGILYLVSNDMQSSAERLYEVYPGGLKSITSQLSKMQA</sequence>
<evidence type="ECO:0000313" key="2">
    <source>
        <dbReference type="Proteomes" id="UP000192511"/>
    </source>
</evidence>
<accession>A0AAX0WSF0</accession>
<keyword evidence="2" id="KW-1185">Reference proteome</keyword>
<protein>
    <submittedName>
        <fullName evidence="1">Uncharacterized protein</fullName>
    </submittedName>
</protein>
<evidence type="ECO:0000313" key="1">
    <source>
        <dbReference type="EMBL" id="PNL61239.1"/>
    </source>
</evidence>
<name>A0AAX0WSF0_9GAMM</name>
<reference evidence="1" key="1">
    <citation type="submission" date="2017-12" db="EMBL/GenBank/DDBJ databases">
        <title>FDA dAtabase for Regulatory Grade micrObial Sequences (FDA-ARGOS): Supporting development and validation of Infectious Disease Dx tests.</title>
        <authorList>
            <person name="Kerrigan L."/>
            <person name="Tallon L.J."/>
            <person name="Sadzewicz L."/>
            <person name="Sengamalay N."/>
            <person name="Ott S."/>
            <person name="Godinez A."/>
            <person name="Nagaraj S."/>
            <person name="Vavikolanu K."/>
            <person name="Vyas G."/>
            <person name="Nadendla S."/>
            <person name="Aluvathingal J."/>
            <person name="Sichtig H."/>
        </authorList>
    </citation>
    <scope>NUCLEOTIDE SEQUENCE [LARGE SCALE GENOMIC DNA]</scope>
    <source>
        <strain evidence="1">FDAARGOS_200</strain>
    </source>
</reference>
<gene>
    <name evidence="1" type="ORF">A6J39_008430</name>
</gene>
<proteinExistence type="predicted"/>
<comment type="caution">
    <text evidence="1">The sequence shown here is derived from an EMBL/GenBank/DDBJ whole genome shotgun (WGS) entry which is preliminary data.</text>
</comment>
<dbReference type="EMBL" id="NBTX02000004">
    <property type="protein sequence ID" value="PNL61239.1"/>
    <property type="molecule type" value="Genomic_DNA"/>
</dbReference>
<dbReference type="AlphaFoldDB" id="A0AAX0WSF0"/>
<dbReference type="Proteomes" id="UP000192511">
    <property type="component" value="Unassembled WGS sequence"/>
</dbReference>